<sequence>MTLADRWLLPDGVKEVLPPEAERIESVRRQLLDLYRGWGYDLVMTPLIEYLESLLTGTGHDLELLTFKVTDQLTGRMMGVRADITPQVARIDAHCLHNTGVVRLCYASPVLHTRPAYLQASRNPLQLGAELYGHDGAASDVEVIQLMLETLRTTGVRQMVTLDLNQVDIYRQLARYAGLDAQQAEVLTEILQRKSLTELRSYVAAQVVDKQAAEWLLALARLNGDVTVLQQAEALFADAPAGVRTALANLRDIVEAVQQYSAEVDIYIDLSELRGYNYHTGIIFTAYVPGYGQPVAKGGRYDDIGRVFGRARPATGFSADLMVLVALSDQVEVELPKGIYAPANPDALLSERVAELRVSGERVVAGLPGMSDDPRELRCDRQLQWDGEQWQVVSLAN</sequence>
<dbReference type="NCBIfam" id="NF009086">
    <property type="entry name" value="PRK12421.1"/>
    <property type="match status" value="1"/>
</dbReference>
<dbReference type="Gene3D" id="3.30.930.10">
    <property type="entry name" value="Bira Bifunctional Protein, Domain 2"/>
    <property type="match status" value="1"/>
</dbReference>
<dbReference type="UniPathway" id="UPA00031">
    <property type="reaction ID" value="UER00006"/>
</dbReference>
<gene>
    <name evidence="7" type="primary">hisZ</name>
    <name evidence="10" type="ORF">C4K68_26115</name>
</gene>
<feature type="domain" description="Class II Histidinyl-tRNA synthetase (HisRS)-like catalytic core" evidence="9">
    <location>
        <begin position="12"/>
        <end position="322"/>
    </location>
</feature>
<evidence type="ECO:0000259" key="9">
    <source>
        <dbReference type="Pfam" id="PF13393"/>
    </source>
</evidence>
<keyword evidence="7" id="KW-0368">Histidine biosynthesis</keyword>
<feature type="binding site" evidence="8">
    <location>
        <position position="274"/>
    </location>
    <ligand>
        <name>L-histidine</name>
        <dbReference type="ChEBI" id="CHEBI:57595"/>
    </ligand>
</feature>
<keyword evidence="10" id="KW-0808">Transferase</keyword>
<evidence type="ECO:0000256" key="8">
    <source>
        <dbReference type="PIRSR" id="PIRSR001549-1"/>
    </source>
</evidence>
<reference evidence="10 11" key="1">
    <citation type="submission" date="2018-02" db="EMBL/GenBank/DDBJ databases">
        <title>novel marine gammaproteobacteria from coastal saline agro ecosystem.</title>
        <authorList>
            <person name="Krishnan R."/>
            <person name="Ramesh Kumar N."/>
        </authorList>
    </citation>
    <scope>NUCLEOTIDE SEQUENCE [LARGE SCALE GENOMIC DNA]</scope>
    <source>
        <strain evidence="10 11">228</strain>
    </source>
</reference>
<dbReference type="GO" id="GO:0005737">
    <property type="term" value="C:cytoplasm"/>
    <property type="evidence" value="ECO:0007669"/>
    <property type="project" value="UniProtKB-SubCell"/>
</dbReference>
<evidence type="ECO:0000256" key="5">
    <source>
        <dbReference type="ARBA" id="ARBA00022490"/>
    </source>
</evidence>
<dbReference type="PANTHER" id="PTHR11476">
    <property type="entry name" value="HISTIDYL-TRNA SYNTHETASE"/>
    <property type="match status" value="1"/>
</dbReference>
<evidence type="ECO:0000256" key="6">
    <source>
        <dbReference type="ARBA" id="ARBA00025246"/>
    </source>
</evidence>
<dbReference type="GO" id="GO:0016757">
    <property type="term" value="F:glycosyltransferase activity"/>
    <property type="evidence" value="ECO:0007669"/>
    <property type="project" value="UniProtKB-KW"/>
</dbReference>
<evidence type="ECO:0000256" key="4">
    <source>
        <dbReference type="ARBA" id="ARBA00020397"/>
    </source>
</evidence>
<evidence type="ECO:0000256" key="1">
    <source>
        <dbReference type="ARBA" id="ARBA00004496"/>
    </source>
</evidence>
<keyword evidence="7" id="KW-0028">Amino-acid biosynthesis</keyword>
<protein>
    <recommendedName>
        <fullName evidence="4 7">ATP phosphoribosyltransferase regulatory subunit</fullName>
    </recommendedName>
</protein>
<dbReference type="Proteomes" id="UP000238196">
    <property type="component" value="Unassembled WGS sequence"/>
</dbReference>
<comment type="pathway">
    <text evidence="2 7">Amino-acid biosynthesis; L-histidine biosynthesis; L-histidine from 5-phospho-alpha-D-ribose 1-diphosphate: step 1/9.</text>
</comment>
<dbReference type="EMBL" id="PRLP01000148">
    <property type="protein sequence ID" value="PPC74413.1"/>
    <property type="molecule type" value="Genomic_DNA"/>
</dbReference>
<dbReference type="HAMAP" id="MF_00125">
    <property type="entry name" value="HisZ"/>
    <property type="match status" value="1"/>
</dbReference>
<comment type="caution">
    <text evidence="10">The sequence shown here is derived from an EMBL/GenBank/DDBJ whole genome shotgun (WGS) entry which is preliminary data.</text>
</comment>
<dbReference type="InterPro" id="IPR004516">
    <property type="entry name" value="HisRS/HisZ"/>
</dbReference>
<evidence type="ECO:0000256" key="3">
    <source>
        <dbReference type="ARBA" id="ARBA00005539"/>
    </source>
</evidence>
<dbReference type="GO" id="GO:0000105">
    <property type="term" value="P:L-histidine biosynthetic process"/>
    <property type="evidence" value="ECO:0007669"/>
    <property type="project" value="UniProtKB-UniRule"/>
</dbReference>
<evidence type="ECO:0000256" key="2">
    <source>
        <dbReference type="ARBA" id="ARBA00004667"/>
    </source>
</evidence>
<dbReference type="Pfam" id="PF13393">
    <property type="entry name" value="tRNA-synt_His"/>
    <property type="match status" value="1"/>
</dbReference>
<dbReference type="CDD" id="cd00773">
    <property type="entry name" value="HisRS-like_core"/>
    <property type="match status" value="1"/>
</dbReference>
<name>A0A2S5KII1_9PROT</name>
<dbReference type="SUPFAM" id="SSF55681">
    <property type="entry name" value="Class II aaRS and biotin synthetases"/>
    <property type="match status" value="1"/>
</dbReference>
<accession>A0A2S5KII1</accession>
<comment type="similarity">
    <text evidence="3 7">Belongs to the class-II aminoacyl-tRNA synthetase family. HisZ subfamily.</text>
</comment>
<comment type="function">
    <text evidence="6 7">Required for the first step of histidine biosynthesis. May allow the feedback regulation of ATP phosphoribosyltransferase activity by histidine.</text>
</comment>
<dbReference type="PIRSF" id="PIRSF001549">
    <property type="entry name" value="His-tRNA_synth"/>
    <property type="match status" value="1"/>
</dbReference>
<dbReference type="InterPro" id="IPR045864">
    <property type="entry name" value="aa-tRNA-synth_II/BPL/LPL"/>
</dbReference>
<comment type="miscellaneous">
    <text evidence="7">This function is generally fulfilled by the C-terminal part of HisG, which is missing in some bacteria such as this one.</text>
</comment>
<evidence type="ECO:0000313" key="10">
    <source>
        <dbReference type="EMBL" id="PPC74413.1"/>
    </source>
</evidence>
<organism evidence="10 11">
    <name type="scientific">Proteobacteria bacterium 228</name>
    <dbReference type="NCBI Taxonomy" id="2083153"/>
    <lineage>
        <taxon>Bacteria</taxon>
        <taxon>Pseudomonadati</taxon>
        <taxon>Pseudomonadota</taxon>
    </lineage>
</organism>
<feature type="binding site" evidence="8">
    <location>
        <begin position="83"/>
        <end position="85"/>
    </location>
    <ligand>
        <name>L-histidine</name>
        <dbReference type="ChEBI" id="CHEBI:57595"/>
    </ligand>
</feature>
<comment type="subcellular location">
    <subcellularLocation>
        <location evidence="1 7">Cytoplasm</location>
    </subcellularLocation>
</comment>
<proteinExistence type="inferred from homology"/>
<comment type="subunit">
    <text evidence="7">Heteromultimer composed of HisG and HisZ subunits.</text>
</comment>
<keyword evidence="5 7" id="KW-0963">Cytoplasm</keyword>
<dbReference type="PANTHER" id="PTHR11476:SF7">
    <property type="entry name" value="HISTIDINE--TRNA LIGASE"/>
    <property type="match status" value="1"/>
</dbReference>
<feature type="binding site" evidence="8">
    <location>
        <position position="130"/>
    </location>
    <ligand>
        <name>L-histidine</name>
        <dbReference type="ChEBI" id="CHEBI:57595"/>
    </ligand>
</feature>
<dbReference type="OrthoDB" id="9769617at2"/>
<evidence type="ECO:0000256" key="7">
    <source>
        <dbReference type="HAMAP-Rule" id="MF_00125"/>
    </source>
</evidence>
<evidence type="ECO:0000313" key="11">
    <source>
        <dbReference type="Proteomes" id="UP000238196"/>
    </source>
</evidence>
<dbReference type="InterPro" id="IPR004517">
    <property type="entry name" value="HisZ"/>
</dbReference>
<feature type="binding site" evidence="8">
    <location>
        <position position="126"/>
    </location>
    <ligand>
        <name>L-histidine</name>
        <dbReference type="ChEBI" id="CHEBI:57595"/>
    </ligand>
</feature>
<dbReference type="InterPro" id="IPR041715">
    <property type="entry name" value="HisRS-like_core"/>
</dbReference>
<dbReference type="NCBIfam" id="TIGR00443">
    <property type="entry name" value="hisZ_biosyn_reg"/>
    <property type="match status" value="1"/>
</dbReference>
<dbReference type="NCBIfam" id="NF008935">
    <property type="entry name" value="PRK12292.1-1"/>
    <property type="match status" value="1"/>
</dbReference>
<dbReference type="AlphaFoldDB" id="A0A2S5KII1"/>
<keyword evidence="10" id="KW-0328">Glycosyltransferase</keyword>